<keyword evidence="1" id="KW-0812">Transmembrane</keyword>
<reference evidence="3" key="1">
    <citation type="submission" date="2018-05" db="EMBL/GenBank/DDBJ databases">
        <authorList>
            <person name="Lanie J.A."/>
            <person name="Ng W.-L."/>
            <person name="Kazmierczak K.M."/>
            <person name="Andrzejewski T.M."/>
            <person name="Davidsen T.M."/>
            <person name="Wayne K.J."/>
            <person name="Tettelin H."/>
            <person name="Glass J.I."/>
            <person name="Rusch D."/>
            <person name="Podicherti R."/>
            <person name="Tsui H.-C.T."/>
            <person name="Winkler M.E."/>
        </authorList>
    </citation>
    <scope>NUCLEOTIDE SEQUENCE</scope>
</reference>
<dbReference type="Pfam" id="PF02771">
    <property type="entry name" value="Acyl-CoA_dh_N"/>
    <property type="match status" value="1"/>
</dbReference>
<dbReference type="GO" id="GO:0050660">
    <property type="term" value="F:flavin adenine dinucleotide binding"/>
    <property type="evidence" value="ECO:0007669"/>
    <property type="project" value="InterPro"/>
</dbReference>
<dbReference type="GO" id="GO:0016627">
    <property type="term" value="F:oxidoreductase activity, acting on the CH-CH group of donors"/>
    <property type="evidence" value="ECO:0007669"/>
    <property type="project" value="InterPro"/>
</dbReference>
<name>A0A383A0G8_9ZZZZ</name>
<accession>A0A383A0G8</accession>
<dbReference type="InterPro" id="IPR013786">
    <property type="entry name" value="AcylCoA_DH/ox_N"/>
</dbReference>
<dbReference type="InterPro" id="IPR037069">
    <property type="entry name" value="AcylCoA_DH/ox_N_sf"/>
</dbReference>
<feature type="transmembrane region" description="Helical" evidence="1">
    <location>
        <begin position="6"/>
        <end position="25"/>
    </location>
</feature>
<gene>
    <name evidence="3" type="ORF">METZ01_LOCUS453549</name>
</gene>
<sequence length="196" mass="22204">MLENIFQYSLFSFVLTSLLLLLVLVKTKLKLWQVWMLATALSYPSAVIAGHLGAQIVLVILFLLGIFLIPKIRLSIFTKPLFNVMRKALPPIGLTERIALEAGSVWWDAELFQGNPNWKELSELEATELTEEEQSFVDNEVNTLCSMINSYEIVAKQDLPEEVWRYIFDNGFLGIIIPKEFNGLGFSHFAHATIVG</sequence>
<keyword evidence="1" id="KW-0472">Membrane</keyword>
<dbReference type="AlphaFoldDB" id="A0A383A0G8"/>
<evidence type="ECO:0000313" key="3">
    <source>
        <dbReference type="EMBL" id="SVE00695.1"/>
    </source>
</evidence>
<feature type="domain" description="Acyl-CoA dehydrogenase/oxidase N-terminal" evidence="2">
    <location>
        <begin position="127"/>
        <end position="195"/>
    </location>
</feature>
<feature type="non-terminal residue" evidence="3">
    <location>
        <position position="196"/>
    </location>
</feature>
<dbReference type="Gene3D" id="1.10.540.10">
    <property type="entry name" value="Acyl-CoA dehydrogenase/oxidase, N-terminal domain"/>
    <property type="match status" value="1"/>
</dbReference>
<organism evidence="3">
    <name type="scientific">marine metagenome</name>
    <dbReference type="NCBI Taxonomy" id="408172"/>
    <lineage>
        <taxon>unclassified sequences</taxon>
        <taxon>metagenomes</taxon>
        <taxon>ecological metagenomes</taxon>
    </lineage>
</organism>
<evidence type="ECO:0000259" key="2">
    <source>
        <dbReference type="Pfam" id="PF02771"/>
    </source>
</evidence>
<dbReference type="EMBL" id="UINC01187787">
    <property type="protein sequence ID" value="SVE00695.1"/>
    <property type="molecule type" value="Genomic_DNA"/>
</dbReference>
<dbReference type="SUPFAM" id="SSF56645">
    <property type="entry name" value="Acyl-CoA dehydrogenase NM domain-like"/>
    <property type="match status" value="1"/>
</dbReference>
<evidence type="ECO:0000256" key="1">
    <source>
        <dbReference type="SAM" id="Phobius"/>
    </source>
</evidence>
<feature type="transmembrane region" description="Helical" evidence="1">
    <location>
        <begin position="46"/>
        <end position="69"/>
    </location>
</feature>
<keyword evidence="1" id="KW-1133">Transmembrane helix</keyword>
<proteinExistence type="predicted"/>
<dbReference type="InterPro" id="IPR009100">
    <property type="entry name" value="AcylCoA_DH/oxidase_NM_dom_sf"/>
</dbReference>
<protein>
    <recommendedName>
        <fullName evidence="2">Acyl-CoA dehydrogenase/oxidase N-terminal domain-containing protein</fullName>
    </recommendedName>
</protein>